<evidence type="ECO:0000256" key="2">
    <source>
        <dbReference type="ARBA" id="ARBA00023125"/>
    </source>
</evidence>
<name>A0A558R8M9_9SPHN</name>
<dbReference type="GO" id="GO:0003700">
    <property type="term" value="F:DNA-binding transcription factor activity"/>
    <property type="evidence" value="ECO:0007669"/>
    <property type="project" value="TreeGrafter"/>
</dbReference>
<dbReference type="PANTHER" id="PTHR30136">
    <property type="entry name" value="HELIX-TURN-HELIX TRANSCRIPTIONAL REGULATOR, ICLR FAMILY"/>
    <property type="match status" value="1"/>
</dbReference>
<evidence type="ECO:0000313" key="7">
    <source>
        <dbReference type="Proteomes" id="UP000318681"/>
    </source>
</evidence>
<dbReference type="PROSITE" id="PS51077">
    <property type="entry name" value="HTH_ICLR"/>
    <property type="match status" value="1"/>
</dbReference>
<dbReference type="Gene3D" id="1.10.10.10">
    <property type="entry name" value="Winged helix-like DNA-binding domain superfamily/Winged helix DNA-binding domain"/>
    <property type="match status" value="1"/>
</dbReference>
<dbReference type="SUPFAM" id="SSF55781">
    <property type="entry name" value="GAF domain-like"/>
    <property type="match status" value="1"/>
</dbReference>
<dbReference type="Pfam" id="PF09339">
    <property type="entry name" value="HTH_IclR"/>
    <property type="match status" value="1"/>
</dbReference>
<evidence type="ECO:0000256" key="1">
    <source>
        <dbReference type="ARBA" id="ARBA00023015"/>
    </source>
</evidence>
<keyword evidence="2" id="KW-0238">DNA-binding</keyword>
<keyword evidence="1" id="KW-0805">Transcription regulation</keyword>
<dbReference type="InterPro" id="IPR029016">
    <property type="entry name" value="GAF-like_dom_sf"/>
</dbReference>
<dbReference type="InterPro" id="IPR036388">
    <property type="entry name" value="WH-like_DNA-bd_sf"/>
</dbReference>
<dbReference type="GO" id="GO:0045892">
    <property type="term" value="P:negative regulation of DNA-templated transcription"/>
    <property type="evidence" value="ECO:0007669"/>
    <property type="project" value="TreeGrafter"/>
</dbReference>
<sequence length="352" mass="38080">MEQAVEHQRLRMLHGIIDIRVGSVGQFRHPRTSSRSNICNVECVYAMVIADDVCGVNDWRHSLSRPALAALRGTRILDLLASFPERRFTLTEVARATGVNPASCLAILGELVQRGHLCRHISRKTYWLGPALIAAGTAATIANPIVARARTVAERLRGELGLPTLLSTRVGDEIVCVFSLPDDAGRTAGLRAGERVPLVPPVGASFMAWVAPDEVEAWIALRPDDGAGPVVRQLRETLALTRTRGFHVTLRRPEAEDIASILARAASGDLAPDFYRQVVAFVATLDVEASQPDMLDADAMYDTQLIASPIIDPETSGIYNLCLGGFPGPLAGTEIARLGQRLTASCVEIMKH</sequence>
<dbReference type="EMBL" id="VNIM01000017">
    <property type="protein sequence ID" value="TVV75749.1"/>
    <property type="molecule type" value="Genomic_DNA"/>
</dbReference>
<evidence type="ECO:0000313" key="6">
    <source>
        <dbReference type="EMBL" id="TVV75749.1"/>
    </source>
</evidence>
<gene>
    <name evidence="6" type="ORF">FOY91_06215</name>
</gene>
<accession>A0A558R8M9</accession>
<dbReference type="PROSITE" id="PS51078">
    <property type="entry name" value="ICLR_ED"/>
    <property type="match status" value="1"/>
</dbReference>
<dbReference type="Proteomes" id="UP000318681">
    <property type="component" value="Unassembled WGS sequence"/>
</dbReference>
<evidence type="ECO:0000256" key="3">
    <source>
        <dbReference type="ARBA" id="ARBA00023163"/>
    </source>
</evidence>
<dbReference type="AlphaFoldDB" id="A0A558R8M9"/>
<dbReference type="SUPFAM" id="SSF46785">
    <property type="entry name" value="Winged helix' DNA-binding domain"/>
    <property type="match status" value="1"/>
</dbReference>
<evidence type="ECO:0000259" key="4">
    <source>
        <dbReference type="PROSITE" id="PS51077"/>
    </source>
</evidence>
<proteinExistence type="predicted"/>
<dbReference type="GO" id="GO:0003677">
    <property type="term" value="F:DNA binding"/>
    <property type="evidence" value="ECO:0007669"/>
    <property type="project" value="UniProtKB-KW"/>
</dbReference>
<evidence type="ECO:0000259" key="5">
    <source>
        <dbReference type="PROSITE" id="PS51078"/>
    </source>
</evidence>
<dbReference type="InterPro" id="IPR014757">
    <property type="entry name" value="Tscrpt_reg_IclR_C"/>
</dbReference>
<comment type="caution">
    <text evidence="6">The sequence shown here is derived from an EMBL/GenBank/DDBJ whole genome shotgun (WGS) entry which is preliminary data.</text>
</comment>
<feature type="domain" description="IclR-ED" evidence="5">
    <location>
        <begin position="131"/>
        <end position="352"/>
    </location>
</feature>
<dbReference type="Gene3D" id="3.30.450.40">
    <property type="match status" value="1"/>
</dbReference>
<dbReference type="InterPro" id="IPR005471">
    <property type="entry name" value="Tscrpt_reg_IclR_N"/>
</dbReference>
<dbReference type="InterPro" id="IPR050707">
    <property type="entry name" value="HTH_MetabolicPath_Reg"/>
</dbReference>
<organism evidence="6 7">
    <name type="scientific">Alterirhizorhabdus solaris</name>
    <dbReference type="NCBI Taxonomy" id="2529389"/>
    <lineage>
        <taxon>Bacteria</taxon>
        <taxon>Pseudomonadati</taxon>
        <taxon>Pseudomonadota</taxon>
        <taxon>Alphaproteobacteria</taxon>
        <taxon>Sphingomonadales</taxon>
        <taxon>Rhizorhabdaceae</taxon>
        <taxon>Alterirhizorhabdus</taxon>
    </lineage>
</organism>
<reference evidence="6 7" key="1">
    <citation type="submission" date="2019-07" db="EMBL/GenBank/DDBJ databases">
        <title>Sphingomonas solaris sp. nov., isolated from a solar panel from Boston, Massachusetts.</title>
        <authorList>
            <person name="Tanner K."/>
            <person name="Pascual J."/>
            <person name="Mancuso C."/>
            <person name="Pereto J."/>
            <person name="Khalil A."/>
            <person name="Vilanova C."/>
        </authorList>
    </citation>
    <scope>NUCLEOTIDE SEQUENCE [LARGE SCALE GENOMIC DNA]</scope>
    <source>
        <strain evidence="6 7">R4DWN</strain>
    </source>
</reference>
<keyword evidence="7" id="KW-1185">Reference proteome</keyword>
<dbReference type="InterPro" id="IPR036390">
    <property type="entry name" value="WH_DNA-bd_sf"/>
</dbReference>
<feature type="domain" description="HTH iclR-type" evidence="4">
    <location>
        <begin position="67"/>
        <end position="130"/>
    </location>
</feature>
<dbReference type="OrthoDB" id="6057486at2"/>
<dbReference type="PANTHER" id="PTHR30136:SF35">
    <property type="entry name" value="HTH-TYPE TRANSCRIPTIONAL REGULATOR RV1719"/>
    <property type="match status" value="1"/>
</dbReference>
<keyword evidence="3" id="KW-0804">Transcription</keyword>
<protein>
    <submittedName>
        <fullName evidence="6">Helix-turn-helix domain-containing protein</fullName>
    </submittedName>
</protein>